<accession>A0ABY2D5H1</accession>
<evidence type="ECO:0000256" key="6">
    <source>
        <dbReference type="ARBA" id="ARBA00023143"/>
    </source>
</evidence>
<dbReference type="InterPro" id="IPR010930">
    <property type="entry name" value="Flg_bb/hook_C_dom"/>
</dbReference>
<dbReference type="SUPFAM" id="SSF64518">
    <property type="entry name" value="Phase 1 flagellin"/>
    <property type="match status" value="1"/>
</dbReference>
<reference evidence="12 13" key="1">
    <citation type="submission" date="2019-03" db="EMBL/GenBank/DDBJ databases">
        <title>Halomonas marinisediminis sp. nov., a moderately halophilic bacterium isolated from the Bohai Gulf.</title>
        <authorList>
            <person name="Ji X."/>
        </authorList>
    </citation>
    <scope>NUCLEOTIDE SEQUENCE [LARGE SCALE GENOMIC DNA]</scope>
    <source>
        <strain evidence="12 13">204</strain>
    </source>
</reference>
<dbReference type="RefSeq" id="WP_132043775.1">
    <property type="nucleotide sequence ID" value="NZ_SLTR01000014.1"/>
</dbReference>
<dbReference type="PANTHER" id="PTHR30033:SF1">
    <property type="entry name" value="FLAGELLAR HOOK-ASSOCIATED PROTEIN 1"/>
    <property type="match status" value="1"/>
</dbReference>
<dbReference type="InterPro" id="IPR049119">
    <property type="entry name" value="FlgK_D2-like"/>
</dbReference>
<organism evidence="12 13">
    <name type="scientific">Halomonas marinisediminis</name>
    <dbReference type="NCBI Taxonomy" id="2546095"/>
    <lineage>
        <taxon>Bacteria</taxon>
        <taxon>Pseudomonadati</taxon>
        <taxon>Pseudomonadota</taxon>
        <taxon>Gammaproteobacteria</taxon>
        <taxon>Oceanospirillales</taxon>
        <taxon>Halomonadaceae</taxon>
        <taxon>Halomonas</taxon>
    </lineage>
</organism>
<evidence type="ECO:0000256" key="7">
    <source>
        <dbReference type="RuleBase" id="RU362065"/>
    </source>
</evidence>
<keyword evidence="12" id="KW-0969">Cilium</keyword>
<keyword evidence="6 7" id="KW-0975">Bacterial flagellum</keyword>
<feature type="domain" description="Flagellar basal-body/hook protein C-terminal" evidence="9">
    <location>
        <begin position="511"/>
        <end position="550"/>
    </location>
</feature>
<evidence type="ECO:0000259" key="10">
    <source>
        <dbReference type="Pfam" id="PF21158"/>
    </source>
</evidence>
<evidence type="ECO:0000256" key="1">
    <source>
        <dbReference type="ARBA" id="ARBA00004365"/>
    </source>
</evidence>
<dbReference type="Pfam" id="PF22638">
    <property type="entry name" value="FlgK_D1"/>
    <property type="match status" value="1"/>
</dbReference>
<comment type="caution">
    <text evidence="12">The sequence shown here is derived from an EMBL/GenBank/DDBJ whole genome shotgun (WGS) entry which is preliminary data.</text>
</comment>
<keyword evidence="13" id="KW-1185">Reference proteome</keyword>
<keyword evidence="12" id="KW-0966">Cell projection</keyword>
<feature type="domain" description="Flagellar hook-associated protein 1 D2-like" evidence="10">
    <location>
        <begin position="354"/>
        <end position="421"/>
    </location>
</feature>
<dbReference type="InterPro" id="IPR053927">
    <property type="entry name" value="FlgK_helical"/>
</dbReference>
<proteinExistence type="inferred from homology"/>
<evidence type="ECO:0000313" key="12">
    <source>
        <dbReference type="EMBL" id="TDB01927.1"/>
    </source>
</evidence>
<dbReference type="Pfam" id="PF21158">
    <property type="entry name" value="flgK_1st_1"/>
    <property type="match status" value="1"/>
</dbReference>
<sequence>MSLFSTGISGLTVARQALDTTGNNISNAYTPGFHRETAKLAEGQGDGGVRLQEVERQFNRYVSAQHNDSVSALSGLEIYQSQITQLDNLLGDLESGLSPLMQNFYSALEDLSGAPSDPAARQGVIGNATTLSGQFQAFGNYLEEMQSGIEGMIRDEVSQINTTADKLATLNREISLARASAGSAPNSLLNQRDQAVAELSEHLNVTLQIQDGKSYNVYLPTGQALVSGTQVYKLDVMNSASDPQRLVVGYQESRDNLAEVNEQRLSDGSLGGLLAFRRDTLDRAQNQIGQMAVALGESFNAQHRSGIDLNGNQGGDMFTLGSPLAYAHERNVGSAAPSVTLGEFHLDQEDKPLDDLSRLTTSDYEIRVVDGEPAIQRLDSGKSLADEEYLYDETAGTLTFDGMTVTFNGTLAEGDRFLVQPTKQAALGMTNQIQDTRQIAAAQEGGLSGDNRNALALQQLQFEPLVGNEATISQSYAAMVSDVGNQSHVIEVNAKSQQAMTQQLRAMQQAESGVNLDEEAANLIRYQQFYQANAKVIETGTTIFDTLLSLRT</sequence>
<dbReference type="Pfam" id="PF00460">
    <property type="entry name" value="Flg_bb_rod"/>
    <property type="match status" value="1"/>
</dbReference>
<evidence type="ECO:0000256" key="2">
    <source>
        <dbReference type="ARBA" id="ARBA00004613"/>
    </source>
</evidence>
<feature type="domain" description="Flagellar basal body rod protein N-terminal" evidence="8">
    <location>
        <begin position="6"/>
        <end position="33"/>
    </location>
</feature>
<evidence type="ECO:0000313" key="13">
    <source>
        <dbReference type="Proteomes" id="UP000294823"/>
    </source>
</evidence>
<protein>
    <recommendedName>
        <fullName evidence="4 7">Flagellar hook-associated protein 1</fullName>
        <shortName evidence="7">HAP1</shortName>
    </recommendedName>
</protein>
<evidence type="ECO:0000256" key="5">
    <source>
        <dbReference type="ARBA" id="ARBA00022525"/>
    </source>
</evidence>
<name>A0ABY2D5H1_9GAMM</name>
<dbReference type="InterPro" id="IPR001444">
    <property type="entry name" value="Flag_bb_rod_N"/>
</dbReference>
<dbReference type="PRINTS" id="PR01005">
    <property type="entry name" value="FLGHOOKAP1"/>
</dbReference>
<dbReference type="InterPro" id="IPR002371">
    <property type="entry name" value="FlgK"/>
</dbReference>
<comment type="similarity">
    <text evidence="3 7">Belongs to the flagella basal body rod proteins family.</text>
</comment>
<dbReference type="PANTHER" id="PTHR30033">
    <property type="entry name" value="FLAGELLAR HOOK-ASSOCIATED PROTEIN 1"/>
    <property type="match status" value="1"/>
</dbReference>
<keyword evidence="5 7" id="KW-0964">Secreted</keyword>
<evidence type="ECO:0000259" key="8">
    <source>
        <dbReference type="Pfam" id="PF00460"/>
    </source>
</evidence>
<dbReference type="Proteomes" id="UP000294823">
    <property type="component" value="Unassembled WGS sequence"/>
</dbReference>
<feature type="domain" description="Flagellar hook-associated protein FlgK helical" evidence="11">
    <location>
        <begin position="84"/>
        <end position="318"/>
    </location>
</feature>
<comment type="subcellular location">
    <subcellularLocation>
        <location evidence="1 7">Bacterial flagellum</location>
    </subcellularLocation>
    <subcellularLocation>
        <location evidence="2 7">Secreted</location>
    </subcellularLocation>
</comment>
<dbReference type="EMBL" id="SLTR01000014">
    <property type="protein sequence ID" value="TDB01927.1"/>
    <property type="molecule type" value="Genomic_DNA"/>
</dbReference>
<evidence type="ECO:0000256" key="3">
    <source>
        <dbReference type="ARBA" id="ARBA00009677"/>
    </source>
</evidence>
<keyword evidence="12" id="KW-0282">Flagellum</keyword>
<gene>
    <name evidence="7 12" type="primary">flgK</name>
    <name evidence="12" type="ORF">E0702_10975</name>
</gene>
<evidence type="ECO:0000259" key="9">
    <source>
        <dbReference type="Pfam" id="PF06429"/>
    </source>
</evidence>
<dbReference type="NCBIfam" id="TIGR02492">
    <property type="entry name" value="flgK_ends"/>
    <property type="match status" value="1"/>
</dbReference>
<dbReference type="Pfam" id="PF06429">
    <property type="entry name" value="Flg_bbr_C"/>
    <property type="match status" value="1"/>
</dbReference>
<evidence type="ECO:0000259" key="11">
    <source>
        <dbReference type="Pfam" id="PF22638"/>
    </source>
</evidence>
<evidence type="ECO:0000256" key="4">
    <source>
        <dbReference type="ARBA" id="ARBA00016244"/>
    </source>
</evidence>